<dbReference type="SUPFAM" id="SSF51316">
    <property type="entry name" value="Mss4-like"/>
    <property type="match status" value="1"/>
</dbReference>
<dbReference type="GO" id="GO:0005737">
    <property type="term" value="C:cytoplasm"/>
    <property type="evidence" value="ECO:0007669"/>
    <property type="project" value="TreeGrafter"/>
</dbReference>
<reference evidence="6 7" key="1">
    <citation type="submission" date="2018-03" db="EMBL/GenBank/DDBJ databases">
        <title>Whole genome sequencing of Histamine producing bacteria.</title>
        <authorList>
            <person name="Butler K."/>
        </authorList>
    </citation>
    <scope>NUCLEOTIDE SEQUENCE [LARGE SCALE GENOMIC DNA]</scope>
    <source>
        <strain evidence="6 7">DSM 16190</strain>
    </source>
</reference>
<evidence type="ECO:0000256" key="3">
    <source>
        <dbReference type="HAMAP-Rule" id="MF_01400"/>
    </source>
</evidence>
<evidence type="ECO:0000256" key="4">
    <source>
        <dbReference type="SAM" id="MobiDB-lite"/>
    </source>
</evidence>
<comment type="similarity">
    <text evidence="3">Belongs to the MsrB Met sulfoxide reductase family.</text>
</comment>
<name>A0A2T3N509_9GAMM</name>
<dbReference type="Pfam" id="PF01641">
    <property type="entry name" value="SelR"/>
    <property type="match status" value="1"/>
</dbReference>
<evidence type="ECO:0000313" key="7">
    <source>
        <dbReference type="Proteomes" id="UP000240904"/>
    </source>
</evidence>
<accession>A0A2T3N509</accession>
<evidence type="ECO:0000256" key="2">
    <source>
        <dbReference type="ARBA" id="ARBA00048488"/>
    </source>
</evidence>
<dbReference type="GO" id="GO:0030091">
    <property type="term" value="P:protein repair"/>
    <property type="evidence" value="ECO:0007669"/>
    <property type="project" value="InterPro"/>
</dbReference>
<dbReference type="Gene3D" id="2.170.150.20">
    <property type="entry name" value="Peptide methionine sulfoxide reductase"/>
    <property type="match status" value="1"/>
</dbReference>
<comment type="caution">
    <text evidence="6">The sequence shown here is derived from an EMBL/GenBank/DDBJ whole genome shotgun (WGS) entry which is preliminary data.</text>
</comment>
<gene>
    <name evidence="3 6" type="primary">msrB</name>
    <name evidence="6" type="ORF">C9I89_02185</name>
</gene>
<dbReference type="GO" id="GO:0033743">
    <property type="term" value="F:peptide-methionine (R)-S-oxide reductase activity"/>
    <property type="evidence" value="ECO:0007669"/>
    <property type="project" value="UniProtKB-UniRule"/>
</dbReference>
<dbReference type="InterPro" id="IPR002579">
    <property type="entry name" value="Met_Sox_Rdtase_MsrB_dom"/>
</dbReference>
<feature type="region of interest" description="Disordered" evidence="4">
    <location>
        <begin position="1"/>
        <end position="33"/>
    </location>
</feature>
<dbReference type="GO" id="GO:0006979">
    <property type="term" value="P:response to oxidative stress"/>
    <property type="evidence" value="ECO:0007669"/>
    <property type="project" value="InterPro"/>
</dbReference>
<keyword evidence="7" id="KW-1185">Reference proteome</keyword>
<dbReference type="PANTHER" id="PTHR10173">
    <property type="entry name" value="METHIONINE SULFOXIDE REDUCTASE"/>
    <property type="match status" value="1"/>
</dbReference>
<dbReference type="PANTHER" id="PTHR10173:SF59">
    <property type="entry name" value="PEPTIDE METHIONINE SULFOXIDE REDUCTASE MSRA_MSRB"/>
    <property type="match status" value="1"/>
</dbReference>
<dbReference type="InterPro" id="IPR011057">
    <property type="entry name" value="Mss4-like_sf"/>
</dbReference>
<evidence type="ECO:0000313" key="6">
    <source>
        <dbReference type="EMBL" id="PSW07541.1"/>
    </source>
</evidence>
<dbReference type="OrthoDB" id="9785497at2"/>
<dbReference type="InterPro" id="IPR028427">
    <property type="entry name" value="Met_Sox_Rdtase_MsrB"/>
</dbReference>
<dbReference type="FunFam" id="2.170.150.20:FF:000003">
    <property type="entry name" value="Peptide methionine sulfoxide reductase MsrB"/>
    <property type="match status" value="1"/>
</dbReference>
<organism evidence="6 7">
    <name type="scientific">Photobacterium lipolyticum</name>
    <dbReference type="NCBI Taxonomy" id="266810"/>
    <lineage>
        <taxon>Bacteria</taxon>
        <taxon>Pseudomonadati</taxon>
        <taxon>Pseudomonadota</taxon>
        <taxon>Gammaproteobacteria</taxon>
        <taxon>Vibrionales</taxon>
        <taxon>Vibrionaceae</taxon>
        <taxon>Photobacterium</taxon>
    </lineage>
</organism>
<evidence type="ECO:0000259" key="5">
    <source>
        <dbReference type="PROSITE" id="PS51790"/>
    </source>
</evidence>
<comment type="caution">
    <text evidence="3">Lacks conserved residue(s) required for the propagation of feature annotation.</text>
</comment>
<protein>
    <recommendedName>
        <fullName evidence="3">Peptide methionine sulfoxide reductase MsrB</fullName>
        <ecNumber evidence="3">1.8.4.12</ecNumber>
    </recommendedName>
    <alternativeName>
        <fullName evidence="3">Peptide-methionine (R)-S-oxide reductase</fullName>
    </alternativeName>
</protein>
<feature type="domain" description="MsrB" evidence="5">
    <location>
        <begin position="9"/>
        <end position="131"/>
    </location>
</feature>
<sequence length="150" mass="16949">MSDTKRSDKSSQLSNPTPIQFEVTQNSGTERPFDNEFWDHKDAGIYVDIVSGEPLFASVHKYDSGSGWPSFFQALAAERIIEISDRSHGMIRTEVRSRDANSHLGHLFPDGPVPTNLRYCINSAALRFVPRTELKAQGYGEYLYLFDSDE</sequence>
<dbReference type="AlphaFoldDB" id="A0A2T3N509"/>
<evidence type="ECO:0000256" key="1">
    <source>
        <dbReference type="ARBA" id="ARBA00023002"/>
    </source>
</evidence>
<dbReference type="EC" id="1.8.4.12" evidence="3"/>
<dbReference type="PROSITE" id="PS51790">
    <property type="entry name" value="MSRB"/>
    <property type="match status" value="1"/>
</dbReference>
<keyword evidence="1 3" id="KW-0560">Oxidoreductase</keyword>
<dbReference type="HAMAP" id="MF_01400">
    <property type="entry name" value="MsrB"/>
    <property type="match status" value="1"/>
</dbReference>
<dbReference type="NCBIfam" id="TIGR00357">
    <property type="entry name" value="peptide-methionine (R)-S-oxide reductase MsrB"/>
    <property type="match status" value="1"/>
</dbReference>
<comment type="catalytic activity">
    <reaction evidence="2 3">
        <text>L-methionyl-[protein] + [thioredoxin]-disulfide + H2O = L-methionyl-(R)-S-oxide-[protein] + [thioredoxin]-dithiol</text>
        <dbReference type="Rhea" id="RHEA:24164"/>
        <dbReference type="Rhea" id="RHEA-COMP:10698"/>
        <dbReference type="Rhea" id="RHEA-COMP:10700"/>
        <dbReference type="Rhea" id="RHEA-COMP:12313"/>
        <dbReference type="Rhea" id="RHEA-COMP:12314"/>
        <dbReference type="ChEBI" id="CHEBI:15377"/>
        <dbReference type="ChEBI" id="CHEBI:16044"/>
        <dbReference type="ChEBI" id="CHEBI:29950"/>
        <dbReference type="ChEBI" id="CHEBI:45764"/>
        <dbReference type="ChEBI" id="CHEBI:50058"/>
        <dbReference type="EC" id="1.8.4.12"/>
    </reaction>
</comment>
<dbReference type="EMBL" id="PYMC01000001">
    <property type="protein sequence ID" value="PSW07541.1"/>
    <property type="molecule type" value="Genomic_DNA"/>
</dbReference>
<proteinExistence type="inferred from homology"/>
<dbReference type="Proteomes" id="UP000240904">
    <property type="component" value="Unassembled WGS sequence"/>
</dbReference>
<feature type="compositionally biased region" description="Polar residues" evidence="4">
    <location>
        <begin position="10"/>
        <end position="29"/>
    </location>
</feature>
<feature type="active site" description="Nucleophile" evidence="3">
    <location>
        <position position="120"/>
    </location>
</feature>